<organism evidence="6 7">
    <name type="scientific">Paenibacillus methanolicus</name>
    <dbReference type="NCBI Taxonomy" id="582686"/>
    <lineage>
        <taxon>Bacteria</taxon>
        <taxon>Bacillati</taxon>
        <taxon>Bacillota</taxon>
        <taxon>Bacilli</taxon>
        <taxon>Bacillales</taxon>
        <taxon>Paenibacillaceae</taxon>
        <taxon>Paenibacillus</taxon>
    </lineage>
</organism>
<dbReference type="FunFam" id="3.20.110.10:FF:000002">
    <property type="entry name" value="alpha-mannosidase 2C1 isoform X1"/>
    <property type="match status" value="1"/>
</dbReference>
<dbReference type="OrthoDB" id="9772207at2"/>
<dbReference type="Gene3D" id="3.20.110.10">
    <property type="entry name" value="Glycoside hydrolase 38, N terminal domain"/>
    <property type="match status" value="1"/>
</dbReference>
<dbReference type="InterPro" id="IPR037094">
    <property type="entry name" value="Glyco_hydro_38_cen_sf"/>
</dbReference>
<gene>
    <name evidence="6" type="ORF">BCM02_11414</name>
</gene>
<dbReference type="GO" id="GO:0006013">
    <property type="term" value="P:mannose metabolic process"/>
    <property type="evidence" value="ECO:0007669"/>
    <property type="project" value="InterPro"/>
</dbReference>
<dbReference type="GO" id="GO:0009313">
    <property type="term" value="P:oligosaccharide catabolic process"/>
    <property type="evidence" value="ECO:0007669"/>
    <property type="project" value="TreeGrafter"/>
</dbReference>
<dbReference type="SUPFAM" id="SSF88713">
    <property type="entry name" value="Glycoside hydrolase/deacetylase"/>
    <property type="match status" value="1"/>
</dbReference>
<evidence type="ECO:0000256" key="4">
    <source>
        <dbReference type="ARBA" id="ARBA00023295"/>
    </source>
</evidence>
<dbReference type="InterPro" id="IPR011330">
    <property type="entry name" value="Glyco_hydro/deAcase_b/a-brl"/>
</dbReference>
<dbReference type="InterPro" id="IPR027291">
    <property type="entry name" value="Glyco_hydro_38_N_sf"/>
</dbReference>
<evidence type="ECO:0000259" key="5">
    <source>
        <dbReference type="SMART" id="SM00872"/>
    </source>
</evidence>
<dbReference type="InterPro" id="IPR054723">
    <property type="entry name" value="Ams1-like_N"/>
</dbReference>
<dbReference type="InterPro" id="IPR015341">
    <property type="entry name" value="Glyco_hydro_38_cen"/>
</dbReference>
<comment type="caution">
    <text evidence="6">The sequence shown here is derived from an EMBL/GenBank/DDBJ whole genome shotgun (WGS) entry which is preliminary data.</text>
</comment>
<comment type="similarity">
    <text evidence="1">Belongs to the glycosyl hydrolase 38 family.</text>
</comment>
<keyword evidence="3" id="KW-0378">Hydrolase</keyword>
<dbReference type="FunFam" id="1.20.1270.50:FF:000004">
    <property type="entry name" value="alpha-mannosidase 2C1 isoform X1"/>
    <property type="match status" value="1"/>
</dbReference>
<dbReference type="PANTHER" id="PTHR46017:SF1">
    <property type="entry name" value="ALPHA-MANNOSIDASE 2C1"/>
    <property type="match status" value="1"/>
</dbReference>
<dbReference type="Pfam" id="PF07748">
    <property type="entry name" value="Glyco_hydro_38C"/>
    <property type="match status" value="1"/>
</dbReference>
<dbReference type="InterPro" id="IPR028995">
    <property type="entry name" value="Glyco_hydro_57/38_cen_sf"/>
</dbReference>
<dbReference type="EMBL" id="VNHS01000014">
    <property type="protein sequence ID" value="TYP69498.1"/>
    <property type="molecule type" value="Genomic_DNA"/>
</dbReference>
<feature type="domain" description="Glycoside hydrolase family 38 central" evidence="5">
    <location>
        <begin position="520"/>
        <end position="600"/>
    </location>
</feature>
<evidence type="ECO:0000256" key="2">
    <source>
        <dbReference type="ARBA" id="ARBA00022723"/>
    </source>
</evidence>
<sequence>MFLTEHKLQARIHELSVLRYRDRMPFNVFSSCEDTRPDINPSMPGEDAGWKPFAQGESWSGRDLYLWLQAEADIPSSWADRRFLGLFDFGDTGAGNNSGFESLFYWDGKPYQGVDSNHKETFLPPSAAGERKSFVFRLWSGLEGGGVPRDQTHVFKQAELCWLDEQLDDLVFTGTAILETLKVLDANAPERTKLLQALDQAFRLIDWSVPGSEAFFASAHAAAADLSARLEAMERISDVTVTCIGHTHIDVAWLWRLKHTREKCARSFSTVMRLMEMFPEYTFLQTQPQLYDYVKEDYPELYEMIKQRAAEGRWEAGGGMWLEADCNLTSGESLVRQLLVGTRFLRDEFGTECRYLWLPDVFGYSWSLPQILKKSGIHTFMTTKISWNQYNRMPFDTFRWRGIDGSEVLTHFITTPEPWSEPGSWFYTYNGKIIPKTVKGIWDAYRDKEMNQELLLSYGYGDGGGGVNREMLEMRRRLDKMPGLPNVKTGRADDYFERLQQTVAETESYIHTWDGELYLEYHRGTYTSQAYNKLANRKLELAYREAEWLGALDSVLCEDWSRYDANALLAGWKIILRNQFHDIIPGSSIREVYEDSRVEYAEAEAIVKRIDAGARMSIAGAGALEGRVANTHANDGKPSAYEAGHAAPNVSASEVLRLAAEEFAAGADLAEHDAKLEDAVHSSASLLASQIPGSGKPADDGTKVRAYTVWNSSPWSVTGLVEIPAVDQPPDGRWTNASGEPLTAQLTDGKWLVETADVPALGYATIHWAAAPAATSPAPFMLSDRCIETPFYALAWNESGQITRVYDKQARREVLAPGARGNVLQVFEDKPLAHEAWDIDLFYQEKMREIQDCASIEVVEMGALRAVVRFRWRYMSSTVTQDMIVYASSRRIDFVTEADWQERQQLLKAAFPVAIRSTEATYDVQFGNVKRPTHWNTSWDWARFESVGHQWADLSDRGYGVSLLNDCKYGYDIKDNVMRLTLIKSATHPDPDADRGEHRFTYALLPHEGDWLAGGTVKQAWQLNATLAATPGQAAMPSLSMFALSGDTAMISAVKKAEDADRVIVRVHDYSGSRNALVLTSDLRIAAWRETNLMERPESEFREEAAVAFVLEPYEIKTFEIDLRR</sequence>
<dbReference type="AlphaFoldDB" id="A0A5S5BT16"/>
<accession>A0A5S5BT16</accession>
<dbReference type="InterPro" id="IPR000602">
    <property type="entry name" value="Glyco_hydro_38_N"/>
</dbReference>
<dbReference type="CDD" id="cd10789">
    <property type="entry name" value="GH38N_AMII_ER_cytosolic"/>
    <property type="match status" value="1"/>
</dbReference>
<dbReference type="Pfam" id="PF09261">
    <property type="entry name" value="Alpha-mann_mid"/>
    <property type="match status" value="1"/>
</dbReference>
<protein>
    <submittedName>
        <fullName evidence="6">Alpha-mannosidase</fullName>
    </submittedName>
</protein>
<dbReference type="InterPro" id="IPR011682">
    <property type="entry name" value="Glyco_hydro_38_C"/>
</dbReference>
<reference evidence="6 7" key="1">
    <citation type="submission" date="2019-07" db="EMBL/GenBank/DDBJ databases">
        <title>Genomic Encyclopedia of Type Strains, Phase III (KMG-III): the genomes of soil and plant-associated and newly described type strains.</title>
        <authorList>
            <person name="Whitman W."/>
        </authorList>
    </citation>
    <scope>NUCLEOTIDE SEQUENCE [LARGE SCALE GENOMIC DNA]</scope>
    <source>
        <strain evidence="6 7">BL24</strain>
    </source>
</reference>
<dbReference type="Pfam" id="PF17677">
    <property type="entry name" value="Glyco_hydro38C2"/>
    <property type="match status" value="1"/>
</dbReference>
<dbReference type="SUPFAM" id="SSF88688">
    <property type="entry name" value="Families 57/38 glycoside transferase middle domain"/>
    <property type="match status" value="1"/>
</dbReference>
<dbReference type="Gene3D" id="2.70.98.30">
    <property type="entry name" value="Golgi alpha-mannosidase II, domain 4"/>
    <property type="match status" value="1"/>
</dbReference>
<keyword evidence="2" id="KW-0479">Metal-binding</keyword>
<evidence type="ECO:0000256" key="1">
    <source>
        <dbReference type="ARBA" id="ARBA00009792"/>
    </source>
</evidence>
<evidence type="ECO:0000313" key="6">
    <source>
        <dbReference type="EMBL" id="TYP69498.1"/>
    </source>
</evidence>
<dbReference type="InterPro" id="IPR011013">
    <property type="entry name" value="Gal_mutarotase_sf_dom"/>
</dbReference>
<dbReference type="Proteomes" id="UP000323257">
    <property type="component" value="Unassembled WGS sequence"/>
</dbReference>
<dbReference type="PANTHER" id="PTHR46017">
    <property type="entry name" value="ALPHA-MANNOSIDASE 2C1"/>
    <property type="match status" value="1"/>
</dbReference>
<dbReference type="FunFam" id="2.70.98.30:FF:000010">
    <property type="entry name" value="Cytosolic alpha-mannosidase"/>
    <property type="match status" value="1"/>
</dbReference>
<keyword evidence="4" id="KW-0326">Glycosidase</keyword>
<dbReference type="Gene3D" id="2.60.40.2220">
    <property type="match status" value="1"/>
</dbReference>
<dbReference type="SMART" id="SM00872">
    <property type="entry name" value="Alpha-mann_mid"/>
    <property type="match status" value="1"/>
</dbReference>
<dbReference type="GO" id="GO:0046872">
    <property type="term" value="F:metal ion binding"/>
    <property type="evidence" value="ECO:0007669"/>
    <property type="project" value="UniProtKB-KW"/>
</dbReference>
<proteinExistence type="inferred from homology"/>
<dbReference type="Pfam" id="PF01074">
    <property type="entry name" value="Glyco_hydro_38N"/>
    <property type="match status" value="1"/>
</dbReference>
<dbReference type="RefSeq" id="WP_148932890.1">
    <property type="nucleotide sequence ID" value="NZ_VNHS01000014.1"/>
</dbReference>
<evidence type="ECO:0000313" key="7">
    <source>
        <dbReference type="Proteomes" id="UP000323257"/>
    </source>
</evidence>
<dbReference type="SUPFAM" id="SSF74650">
    <property type="entry name" value="Galactose mutarotase-like"/>
    <property type="match status" value="1"/>
</dbReference>
<name>A0A5S5BT16_9BACL</name>
<dbReference type="GO" id="GO:0004559">
    <property type="term" value="F:alpha-mannosidase activity"/>
    <property type="evidence" value="ECO:0007669"/>
    <property type="project" value="InterPro"/>
</dbReference>
<keyword evidence="7" id="KW-1185">Reference proteome</keyword>
<dbReference type="InterPro" id="IPR041147">
    <property type="entry name" value="GH38_C"/>
</dbReference>
<dbReference type="Pfam" id="PF22907">
    <property type="entry name" value="Ams1-like_1st"/>
    <property type="match status" value="1"/>
</dbReference>
<dbReference type="Gene3D" id="1.20.1270.50">
    <property type="entry name" value="Glycoside hydrolase family 38, central domain"/>
    <property type="match status" value="1"/>
</dbReference>
<evidence type="ECO:0000256" key="3">
    <source>
        <dbReference type="ARBA" id="ARBA00022801"/>
    </source>
</evidence>
<dbReference type="GO" id="GO:0030246">
    <property type="term" value="F:carbohydrate binding"/>
    <property type="evidence" value="ECO:0007669"/>
    <property type="project" value="InterPro"/>
</dbReference>